<comment type="subcellular location">
    <subcellularLocation>
        <location evidence="1">Endosome</location>
    </subcellularLocation>
</comment>
<accession>A0A179F8J9</accession>
<evidence type="ECO:0000256" key="1">
    <source>
        <dbReference type="ARBA" id="ARBA00004177"/>
    </source>
</evidence>
<evidence type="ECO:0000256" key="5">
    <source>
        <dbReference type="ARBA" id="ARBA00042586"/>
    </source>
</evidence>
<feature type="compositionally biased region" description="Polar residues" evidence="7">
    <location>
        <begin position="597"/>
        <end position="606"/>
    </location>
</feature>
<reference evidence="9 10" key="1">
    <citation type="journal article" date="2016" name="PLoS Pathog.">
        <title>Biosynthesis of antibiotic leucinostatins in bio-control fungus Purpureocillium lilacinum and their inhibition on phytophthora revealed by genome mining.</title>
        <authorList>
            <person name="Wang G."/>
            <person name="Liu Z."/>
            <person name="Lin R."/>
            <person name="Li E."/>
            <person name="Mao Z."/>
            <person name="Ling J."/>
            <person name="Yang Y."/>
            <person name="Yin W.B."/>
            <person name="Xie B."/>
        </authorList>
    </citation>
    <scope>NUCLEOTIDE SEQUENCE [LARGE SCALE GENOMIC DNA]</scope>
    <source>
        <strain evidence="9">170</strain>
    </source>
</reference>
<feature type="compositionally biased region" description="Low complexity" evidence="7">
    <location>
        <begin position="569"/>
        <end position="582"/>
    </location>
</feature>
<evidence type="ECO:0000256" key="7">
    <source>
        <dbReference type="SAM" id="MobiDB-lite"/>
    </source>
</evidence>
<evidence type="ECO:0000256" key="6">
    <source>
        <dbReference type="SAM" id="Coils"/>
    </source>
</evidence>
<dbReference type="Proteomes" id="UP000078397">
    <property type="component" value="Unassembled WGS sequence"/>
</dbReference>
<dbReference type="Gene3D" id="1.10.287.1060">
    <property type="entry name" value="ESAT-6-like"/>
    <property type="match status" value="1"/>
</dbReference>
<keyword evidence="8" id="KW-0812">Transmembrane</keyword>
<dbReference type="PANTHER" id="PTHR22761">
    <property type="entry name" value="CHARGED MULTIVESICULAR BODY PROTEIN"/>
    <property type="match status" value="1"/>
</dbReference>
<dbReference type="GO" id="GO:0005771">
    <property type="term" value="C:multivesicular body"/>
    <property type="evidence" value="ECO:0007669"/>
    <property type="project" value="TreeGrafter"/>
</dbReference>
<dbReference type="Pfam" id="PF03357">
    <property type="entry name" value="Snf7"/>
    <property type="match status" value="1"/>
</dbReference>
<feature type="compositionally biased region" description="Basic and acidic residues" evidence="7">
    <location>
        <begin position="476"/>
        <end position="492"/>
    </location>
</feature>
<organism evidence="9 10">
    <name type="scientific">Pochonia chlamydosporia 170</name>
    <dbReference type="NCBI Taxonomy" id="1380566"/>
    <lineage>
        <taxon>Eukaryota</taxon>
        <taxon>Fungi</taxon>
        <taxon>Dikarya</taxon>
        <taxon>Ascomycota</taxon>
        <taxon>Pezizomycotina</taxon>
        <taxon>Sordariomycetes</taxon>
        <taxon>Hypocreomycetidae</taxon>
        <taxon>Hypocreales</taxon>
        <taxon>Clavicipitaceae</taxon>
        <taxon>Pochonia</taxon>
    </lineage>
</organism>
<feature type="compositionally biased region" description="Polar residues" evidence="7">
    <location>
        <begin position="1269"/>
        <end position="1293"/>
    </location>
</feature>
<sequence length="1407" mass="153487">MWSWFGGSSAQNRKDSPKNAILNLRSQLDMLQKREKHLQSQIEEQQNIARKNATTNKNAAKAALRRKKANEHTLEQTLAQIGTLDTQINAIESANINHETLLAMQQAGKAMANIHGKLTPEKVDQTMDELREQNALSEEIVNAITSNPIGEVIDDDELEAELDELQQEKLDEDILKTGSVPVADIVHKMPSVANQEPVSNRAQAVEEDDEEAELRKLQAEMAIMFRLGLLLLSLLSTIFAVDTSRRTSNLTAELACVVPACAEDCFISFLDANYGLVRGKGIPSLEELCSTDGDTGFTVGEGAVQCIAAEQRLGACPEKDAGSVISKAYRMCSNQPNAIQPTHGVITATLVVPPSGGGPISYPRPSRTRSRSFTRTGLPSTLVIDTHTPTVTTSGLDTTLRTSVVSTTTQAAETSTATGEPAAASSSTGLTPVQKAGISVGVIGFAAVAVGFLLLFRLYRAKKKHGRHTPLSSTPPRRDSWGYRFDKSRGGDSTEPSCGDGSNGRRNSSGIRSTAGRTPPPPAATKSPISRAYNRASWRPSLIGLAISPSHSKHTTQATTTPTPRPISKLLPAKPILALAIPNKPPSPPAKHTPPTGTSSGSQMDTPSPEYTRISSQPPVLPKLQIPQRDDFLHVAKTTNKPRESTMTEFEEDGHESSFISPEGQTWGLVSAEPQSTTAYFVTNKYSNWTTNGPKRLSQTAELEGTTPTPLSAHPRLATSVTILPVMNSSRAKQPAATIPDKRPSHRRSSSAPIPPPPNHQSIRVVTEPSFRFSDAQQDAIPRPLFSSPPSNPQNMFVKGSSGRNLTRPRAPSADSGITTISTSSEDDNPLQPPGTTQVNLSPVAESPRSGNGRSPVSYPKIPGRENGPTGKPRLVPPPRMPILYKSAHHRTASGGIASSAAMPTLGSLSKQAANTMETESIAVSAVSASVPAIRPIIPTTMVTAASPHHSVIMSRQKTVQDPSLLRTGSPTMRIVEPSPEPEDDRAALPSARPRSMLRQQIQRRQTQLQPSPLVVPQQGRRLELVNSHVSEQHSLAIQPSEQPQRLEIQSQAQIPGVVREQPANLNPRLNLRRMFVQNSRLTLDLIKTPLSSKLCLKIKINVSFKPNPRETIIHSNIKSSKLNITHNFNRAHVHNCNNFNPKLKLTLNLERFTHNSISKFNPSIRLNLRKHHAHQSTKSTLKPKASLNQKPNLMTLIQTLNHNHNFKPNPRKNSSPNLKESHNNHKLTLKDQNHRPGSPASQHTHTPVALNTHQRSGSPLKPERTNKSTKPWKQNQTTTPTHQCVHNANLTLKSPKDKHHYPPFYQQQQQQQQQVQQAQYQQPPLPPASLIAKRLGHDRAVNMSISTDHSSSSGTNNWHRGSGGPMYLSPEVVTPRGYPGDLPSTPTWVPRLTPTRRGADLYLNVQ</sequence>
<feature type="region of interest" description="Disordered" evidence="7">
    <location>
        <begin position="1203"/>
        <end position="1322"/>
    </location>
</feature>
<gene>
    <name evidence="9" type="ORF">VFPPC_09597</name>
</gene>
<dbReference type="STRING" id="1380566.A0A179F8J9"/>
<proteinExistence type="inferred from homology"/>
<feature type="region of interest" description="Disordered" evidence="7">
    <location>
        <begin position="464"/>
        <end position="531"/>
    </location>
</feature>
<dbReference type="GeneID" id="28852100"/>
<feature type="region of interest" description="Disordered" evidence="7">
    <location>
        <begin position="724"/>
        <end position="763"/>
    </location>
</feature>
<feature type="region of interest" description="Disordered" evidence="7">
    <location>
        <begin position="781"/>
        <end position="878"/>
    </location>
</feature>
<comment type="similarity">
    <text evidence="2">Belongs to the SNF7 family.</text>
</comment>
<feature type="coiled-coil region" evidence="6">
    <location>
        <begin position="21"/>
        <end position="70"/>
    </location>
</feature>
<dbReference type="PANTHER" id="PTHR22761:SF10">
    <property type="entry name" value="GH13992P"/>
    <property type="match status" value="1"/>
</dbReference>
<dbReference type="InterPro" id="IPR005024">
    <property type="entry name" value="Snf7_fam"/>
</dbReference>
<feature type="region of interest" description="Disordered" evidence="7">
    <location>
        <begin position="411"/>
        <end position="430"/>
    </location>
</feature>
<feature type="compositionally biased region" description="Low complexity" evidence="7">
    <location>
        <begin position="504"/>
        <end position="513"/>
    </location>
</feature>
<dbReference type="RefSeq" id="XP_022284153.1">
    <property type="nucleotide sequence ID" value="XM_022428664.1"/>
</dbReference>
<feature type="compositionally biased region" description="Polar residues" evidence="7">
    <location>
        <begin position="1240"/>
        <end position="1258"/>
    </location>
</feature>
<evidence type="ECO:0000256" key="2">
    <source>
        <dbReference type="ARBA" id="ARBA00006190"/>
    </source>
</evidence>
<dbReference type="EMBL" id="LSBJ02000007">
    <property type="protein sequence ID" value="OAQ61814.2"/>
    <property type="molecule type" value="Genomic_DNA"/>
</dbReference>
<evidence type="ECO:0000256" key="8">
    <source>
        <dbReference type="SAM" id="Phobius"/>
    </source>
</evidence>
<feature type="compositionally biased region" description="Low complexity" evidence="7">
    <location>
        <begin position="1303"/>
        <end position="1322"/>
    </location>
</feature>
<name>A0A179F8J9_METCM</name>
<comment type="caution">
    <text evidence="9">The sequence shown here is derived from an EMBL/GenBank/DDBJ whole genome shotgun (WGS) entry which is preliminary data.</text>
</comment>
<dbReference type="GO" id="GO:0032511">
    <property type="term" value="P:late endosome to vacuole transport via multivesicular body sorting pathway"/>
    <property type="evidence" value="ECO:0007669"/>
    <property type="project" value="TreeGrafter"/>
</dbReference>
<feature type="compositionally biased region" description="Basic and acidic residues" evidence="7">
    <location>
        <begin position="1220"/>
        <end position="1235"/>
    </location>
</feature>
<evidence type="ECO:0000313" key="9">
    <source>
        <dbReference type="EMBL" id="OAQ61814.2"/>
    </source>
</evidence>
<dbReference type="OrthoDB" id="5592979at2759"/>
<feature type="region of interest" description="Disordered" evidence="7">
    <location>
        <begin position="955"/>
        <end position="992"/>
    </location>
</feature>
<evidence type="ECO:0000313" key="10">
    <source>
        <dbReference type="Proteomes" id="UP000078397"/>
    </source>
</evidence>
<keyword evidence="6" id="KW-0175">Coiled coil</keyword>
<keyword evidence="8" id="KW-1133">Transmembrane helix</keyword>
<feature type="compositionally biased region" description="Polar residues" evidence="7">
    <location>
        <begin position="955"/>
        <end position="971"/>
    </location>
</feature>
<evidence type="ECO:0000256" key="4">
    <source>
        <dbReference type="ARBA" id="ARBA00040017"/>
    </source>
</evidence>
<feature type="transmembrane region" description="Helical" evidence="8">
    <location>
        <begin position="223"/>
        <end position="241"/>
    </location>
</feature>
<feature type="compositionally biased region" description="Pro residues" evidence="7">
    <location>
        <begin position="583"/>
        <end position="592"/>
    </location>
</feature>
<protein>
    <recommendedName>
        <fullName evidence="4">Vacuolar-sorting protein SNF7</fullName>
    </recommendedName>
    <alternativeName>
        <fullName evidence="5">Vacuolar protein-sorting-associated protein 32</fullName>
    </alternativeName>
</protein>
<evidence type="ECO:0000256" key="3">
    <source>
        <dbReference type="ARBA" id="ARBA00022753"/>
    </source>
</evidence>
<dbReference type="KEGG" id="pchm:VFPPC_09597"/>
<keyword evidence="8" id="KW-0472">Membrane</keyword>
<dbReference type="GO" id="GO:0006900">
    <property type="term" value="P:vesicle budding from membrane"/>
    <property type="evidence" value="ECO:0007669"/>
    <property type="project" value="TreeGrafter"/>
</dbReference>
<feature type="region of interest" description="Disordered" evidence="7">
    <location>
        <begin position="546"/>
        <end position="662"/>
    </location>
</feature>
<keyword evidence="3" id="KW-0967">Endosome</keyword>
<dbReference type="GO" id="GO:0000815">
    <property type="term" value="C:ESCRT III complex"/>
    <property type="evidence" value="ECO:0007669"/>
    <property type="project" value="TreeGrafter"/>
</dbReference>
<dbReference type="GO" id="GO:0009898">
    <property type="term" value="C:cytoplasmic side of plasma membrane"/>
    <property type="evidence" value="ECO:0007669"/>
    <property type="project" value="TreeGrafter"/>
</dbReference>
<feature type="transmembrane region" description="Helical" evidence="8">
    <location>
        <begin position="436"/>
        <end position="459"/>
    </location>
</feature>
<keyword evidence="10" id="KW-1185">Reference proteome</keyword>